<sequence>MEVKIREIFFFFSFLIRKFVSFFPHPSIVIYDCLYGGSYCFGSFTIRSIYFSNLLRNLLTYGIGLHFPVRPYRHNEYERFIPAAYPYYGAAFSMMAGFFIFSFVHLHNK</sequence>
<keyword evidence="1" id="KW-1133">Transmembrane helix</keyword>
<keyword evidence="1" id="KW-0472">Membrane</keyword>
<dbReference type="InterPro" id="IPR005013">
    <property type="entry name" value="DDOST_48_kDa_subunit"/>
</dbReference>
<evidence type="ECO:0000313" key="4">
    <source>
        <dbReference type="Proteomes" id="UP001358586"/>
    </source>
</evidence>
<dbReference type="InterPro" id="IPR055459">
    <property type="entry name" value="OST48_MD"/>
</dbReference>
<dbReference type="EMBL" id="JARKNE010000004">
    <property type="protein sequence ID" value="KAK5837160.1"/>
    <property type="molecule type" value="Genomic_DNA"/>
</dbReference>
<dbReference type="Pfam" id="PF23358">
    <property type="entry name" value="OST48_MD"/>
    <property type="match status" value="1"/>
</dbReference>
<protein>
    <recommendedName>
        <fullName evidence="2">OST48 middle domain-containing protein</fullName>
    </recommendedName>
</protein>
<feature type="transmembrane region" description="Helical" evidence="1">
    <location>
        <begin position="85"/>
        <end position="106"/>
    </location>
</feature>
<keyword evidence="4" id="KW-1185">Reference proteome</keyword>
<reference evidence="3 4" key="1">
    <citation type="submission" date="2023-03" db="EMBL/GenBank/DDBJ databases">
        <title>WGS of Gossypium arboreum.</title>
        <authorList>
            <person name="Yu D."/>
        </authorList>
    </citation>
    <scope>NUCLEOTIDE SEQUENCE [LARGE SCALE GENOMIC DNA]</scope>
    <source>
        <tissue evidence="3">Leaf</tissue>
    </source>
</reference>
<proteinExistence type="predicted"/>
<gene>
    <name evidence="3" type="ORF">PVK06_012970</name>
</gene>
<evidence type="ECO:0000259" key="2">
    <source>
        <dbReference type="Pfam" id="PF23358"/>
    </source>
</evidence>
<dbReference type="PANTHER" id="PTHR10830:SF0">
    <property type="entry name" value="DOLICHYL-DIPHOSPHOOLIGOSACCHARIDE--PROTEIN GLYCOSYLTRANSFERASE 48 KDA SUBUNIT"/>
    <property type="match status" value="1"/>
</dbReference>
<name>A0ABR0QCW8_GOSAR</name>
<accession>A0ABR0QCW8</accession>
<feature type="domain" description="OST48 middle" evidence="2">
    <location>
        <begin position="66"/>
        <end position="108"/>
    </location>
</feature>
<evidence type="ECO:0000256" key="1">
    <source>
        <dbReference type="SAM" id="Phobius"/>
    </source>
</evidence>
<comment type="caution">
    <text evidence="3">The sequence shown here is derived from an EMBL/GenBank/DDBJ whole genome shotgun (WGS) entry which is preliminary data.</text>
</comment>
<dbReference type="PANTHER" id="PTHR10830">
    <property type="entry name" value="DOLICHYL-DIPHOSPHOOLIGOSACCHARIDE--PROTEIN GLYCOSYLTRANSFERASE 48 KDA SUBUNIT"/>
    <property type="match status" value="1"/>
</dbReference>
<dbReference type="Proteomes" id="UP001358586">
    <property type="component" value="Chromosome 4"/>
</dbReference>
<organism evidence="3 4">
    <name type="scientific">Gossypium arboreum</name>
    <name type="common">Tree cotton</name>
    <name type="synonym">Gossypium nanking</name>
    <dbReference type="NCBI Taxonomy" id="29729"/>
    <lineage>
        <taxon>Eukaryota</taxon>
        <taxon>Viridiplantae</taxon>
        <taxon>Streptophyta</taxon>
        <taxon>Embryophyta</taxon>
        <taxon>Tracheophyta</taxon>
        <taxon>Spermatophyta</taxon>
        <taxon>Magnoliopsida</taxon>
        <taxon>eudicotyledons</taxon>
        <taxon>Gunneridae</taxon>
        <taxon>Pentapetalae</taxon>
        <taxon>rosids</taxon>
        <taxon>malvids</taxon>
        <taxon>Malvales</taxon>
        <taxon>Malvaceae</taxon>
        <taxon>Malvoideae</taxon>
        <taxon>Gossypium</taxon>
    </lineage>
</organism>
<keyword evidence="1" id="KW-0812">Transmembrane</keyword>
<evidence type="ECO:0000313" key="3">
    <source>
        <dbReference type="EMBL" id="KAK5837160.1"/>
    </source>
</evidence>